<keyword evidence="4 6" id="KW-1133">Transmembrane helix</keyword>
<evidence type="ECO:0000256" key="3">
    <source>
        <dbReference type="ARBA" id="ARBA00022692"/>
    </source>
</evidence>
<keyword evidence="5 6" id="KW-0472">Membrane</keyword>
<dbReference type="CDD" id="cd16015">
    <property type="entry name" value="LTA_synthase"/>
    <property type="match status" value="1"/>
</dbReference>
<dbReference type="Gene3D" id="3.40.720.10">
    <property type="entry name" value="Alkaline Phosphatase, subunit A"/>
    <property type="match status" value="1"/>
</dbReference>
<dbReference type="Proteomes" id="UP000184346">
    <property type="component" value="Unassembled WGS sequence"/>
</dbReference>
<feature type="domain" description="Sulfatase N-terminal" evidence="7">
    <location>
        <begin position="224"/>
        <end position="508"/>
    </location>
</feature>
<evidence type="ECO:0000256" key="6">
    <source>
        <dbReference type="SAM" id="Phobius"/>
    </source>
</evidence>
<feature type="transmembrane region" description="Helical" evidence="6">
    <location>
        <begin position="167"/>
        <end position="187"/>
    </location>
</feature>
<keyword evidence="3 6" id="KW-0812">Transmembrane</keyword>
<dbReference type="InterPro" id="IPR050448">
    <property type="entry name" value="OpgB/LTA_synthase_biosynth"/>
</dbReference>
<keyword evidence="2" id="KW-1003">Cell membrane</keyword>
<dbReference type="OrthoDB" id="974590at2"/>
<dbReference type="PANTHER" id="PTHR47371:SF3">
    <property type="entry name" value="PHOSPHOGLYCEROL TRANSFERASE I"/>
    <property type="match status" value="1"/>
</dbReference>
<keyword evidence="8" id="KW-0808">Transferase</keyword>
<evidence type="ECO:0000259" key="7">
    <source>
        <dbReference type="Pfam" id="PF00884"/>
    </source>
</evidence>
<feature type="transmembrane region" description="Helical" evidence="6">
    <location>
        <begin position="53"/>
        <end position="70"/>
    </location>
</feature>
<dbReference type="GO" id="GO:0005886">
    <property type="term" value="C:plasma membrane"/>
    <property type="evidence" value="ECO:0007669"/>
    <property type="project" value="UniProtKB-SubCell"/>
</dbReference>
<accession>A0A1M5F140</accession>
<dbReference type="InterPro" id="IPR000917">
    <property type="entry name" value="Sulfatase_N"/>
</dbReference>
<evidence type="ECO:0000256" key="5">
    <source>
        <dbReference type="ARBA" id="ARBA00023136"/>
    </source>
</evidence>
<keyword evidence="9" id="KW-1185">Reference proteome</keyword>
<sequence>MKSQPLLVRNRQGWFLAFISIVVFAAGALAYFHWPGSLNPLDVDDAIDALVDWHAFGALVVLGLVVLILSTRSASMIVLGLFGFVYILFWGVWLVADMMTGVGINQSVLFHFFSGTEGADYSQFWREILVFAGFVALALASLVLPVLKIRRHRRHPRTPRRSSARSIMASLALGGLLVGTGWLASPWHRDLMALTRTYSLLDGDQERRLEALYDTDRRTVSRDKNLVVLYLESFEATYFDERLFPDLLPELRELRQASTHFSGIAQTPGAGWTIAGLVNTQCGLPLVTPGAGGNDMGRVERFLPKAKCLAEYLGENGFETVYMGGASGEFAGKDRFLTQHGFDIVRDKHYFQEWQDATHSEFSGWGAYDDELLERTYAEFVELSKQDTPFALFALTMDTHHPHGHLSPSCEGVRYRDGEIRTLNALHCADRLVARFIERVRRSPYYADTRLVVLSDHLAMVNDAKELIDRADKRENLLMLFDSDVAPGERRVQGTMLDVGATLLSLMKADRTALGFGRSLLEQPMPTTRSYTADYYTTGDVTEYLSFARGLWDMPTVFGEIRSNGKGVLLGDNRLEAPFFSVLNEHNKVVELYFHNFAEHIDGLKEGARYLYALECEESLRGDSAGVCLVSGLKGAGERVFSSTELIDGILAADIL</sequence>
<organism evidence="8 9">
    <name type="scientific">Modicisalibacter ilicicola DSM 19980</name>
    <dbReference type="NCBI Taxonomy" id="1121942"/>
    <lineage>
        <taxon>Bacteria</taxon>
        <taxon>Pseudomonadati</taxon>
        <taxon>Pseudomonadota</taxon>
        <taxon>Gammaproteobacteria</taxon>
        <taxon>Oceanospirillales</taxon>
        <taxon>Halomonadaceae</taxon>
        <taxon>Modicisalibacter</taxon>
    </lineage>
</organism>
<dbReference type="PANTHER" id="PTHR47371">
    <property type="entry name" value="LIPOTEICHOIC ACID SYNTHASE"/>
    <property type="match status" value="1"/>
</dbReference>
<evidence type="ECO:0000256" key="4">
    <source>
        <dbReference type="ARBA" id="ARBA00022989"/>
    </source>
</evidence>
<dbReference type="RefSeq" id="WP_072825635.1">
    <property type="nucleotide sequence ID" value="NZ_FQUJ01000029.1"/>
</dbReference>
<protein>
    <submittedName>
        <fullName evidence="8">Phosphoglycerol transferase</fullName>
    </submittedName>
</protein>
<dbReference type="EMBL" id="FQUJ01000029">
    <property type="protein sequence ID" value="SHF85219.1"/>
    <property type="molecule type" value="Genomic_DNA"/>
</dbReference>
<evidence type="ECO:0000313" key="8">
    <source>
        <dbReference type="EMBL" id="SHF85219.1"/>
    </source>
</evidence>
<comment type="subcellular location">
    <subcellularLocation>
        <location evidence="1">Cell membrane</location>
        <topology evidence="1">Multi-pass membrane protein</topology>
    </subcellularLocation>
</comment>
<proteinExistence type="predicted"/>
<feature type="transmembrane region" description="Helical" evidence="6">
    <location>
        <begin position="128"/>
        <end position="147"/>
    </location>
</feature>
<feature type="transmembrane region" description="Helical" evidence="6">
    <location>
        <begin position="12"/>
        <end position="33"/>
    </location>
</feature>
<evidence type="ECO:0000256" key="2">
    <source>
        <dbReference type="ARBA" id="ARBA00022475"/>
    </source>
</evidence>
<gene>
    <name evidence="8" type="ORF">SAMN02745148_03689</name>
</gene>
<dbReference type="GO" id="GO:0016740">
    <property type="term" value="F:transferase activity"/>
    <property type="evidence" value="ECO:0007669"/>
    <property type="project" value="UniProtKB-KW"/>
</dbReference>
<reference evidence="8 9" key="1">
    <citation type="submission" date="2016-11" db="EMBL/GenBank/DDBJ databases">
        <authorList>
            <person name="Jaros S."/>
            <person name="Januszkiewicz K."/>
            <person name="Wedrychowicz H."/>
        </authorList>
    </citation>
    <scope>NUCLEOTIDE SEQUENCE [LARGE SCALE GENOMIC DNA]</scope>
    <source>
        <strain evidence="8 9">DSM 19980</strain>
    </source>
</reference>
<dbReference type="AlphaFoldDB" id="A0A1M5F140"/>
<dbReference type="SUPFAM" id="SSF53649">
    <property type="entry name" value="Alkaline phosphatase-like"/>
    <property type="match status" value="1"/>
</dbReference>
<evidence type="ECO:0000256" key="1">
    <source>
        <dbReference type="ARBA" id="ARBA00004651"/>
    </source>
</evidence>
<evidence type="ECO:0000313" key="9">
    <source>
        <dbReference type="Proteomes" id="UP000184346"/>
    </source>
</evidence>
<dbReference type="Pfam" id="PF00884">
    <property type="entry name" value="Sulfatase"/>
    <property type="match status" value="1"/>
</dbReference>
<name>A0A1M5F140_9GAMM</name>
<feature type="transmembrane region" description="Helical" evidence="6">
    <location>
        <begin position="77"/>
        <end position="96"/>
    </location>
</feature>
<dbReference type="InterPro" id="IPR017850">
    <property type="entry name" value="Alkaline_phosphatase_core_sf"/>
</dbReference>
<dbReference type="STRING" id="1121942.SAMN02745148_03689"/>